<dbReference type="InterPro" id="IPR050553">
    <property type="entry name" value="Thioredoxin_ResA/DsbE_sf"/>
</dbReference>
<protein>
    <submittedName>
        <fullName evidence="3">Thiol-disulfide oxidoreductase ResA</fullName>
    </submittedName>
</protein>
<gene>
    <name evidence="3" type="ORF">U14_00837</name>
</gene>
<dbReference type="InterPro" id="IPR013766">
    <property type="entry name" value="Thioredoxin_domain"/>
</dbReference>
<name>A0A0S6VXQ0_9BACT</name>
<evidence type="ECO:0000256" key="1">
    <source>
        <dbReference type="SAM" id="MobiDB-lite"/>
    </source>
</evidence>
<dbReference type="PROSITE" id="PS51352">
    <property type="entry name" value="THIOREDOXIN_2"/>
    <property type="match status" value="1"/>
</dbReference>
<dbReference type="Proteomes" id="UP000030700">
    <property type="component" value="Unassembled WGS sequence"/>
</dbReference>
<dbReference type="EMBL" id="DF820455">
    <property type="protein sequence ID" value="GAK49614.1"/>
    <property type="molecule type" value="Genomic_DNA"/>
</dbReference>
<accession>A0A0S6VXQ0</accession>
<proteinExistence type="predicted"/>
<reference evidence="3" key="1">
    <citation type="journal article" date="2015" name="PeerJ">
        <title>First genomic representation of candidate bacterial phylum KSB3 points to enhanced environmental sensing as a trigger of wastewater bulking.</title>
        <authorList>
            <person name="Sekiguchi Y."/>
            <person name="Ohashi A."/>
            <person name="Parks D.H."/>
            <person name="Yamauchi T."/>
            <person name="Tyson G.W."/>
            <person name="Hugenholtz P."/>
        </authorList>
    </citation>
    <scope>NUCLEOTIDE SEQUENCE [LARGE SCALE GENOMIC DNA]</scope>
</reference>
<evidence type="ECO:0000313" key="4">
    <source>
        <dbReference type="Proteomes" id="UP000030700"/>
    </source>
</evidence>
<organism evidence="3">
    <name type="scientific">Candidatus Moduliflexus flocculans</name>
    <dbReference type="NCBI Taxonomy" id="1499966"/>
    <lineage>
        <taxon>Bacteria</taxon>
        <taxon>Candidatus Moduliflexota</taxon>
        <taxon>Candidatus Moduliflexia</taxon>
        <taxon>Candidatus Moduliflexales</taxon>
        <taxon>Candidatus Moduliflexaceae</taxon>
    </lineage>
</organism>
<dbReference type="SUPFAM" id="SSF52833">
    <property type="entry name" value="Thioredoxin-like"/>
    <property type="match status" value="1"/>
</dbReference>
<dbReference type="InterPro" id="IPR036249">
    <property type="entry name" value="Thioredoxin-like_sf"/>
</dbReference>
<dbReference type="GO" id="GO:0016209">
    <property type="term" value="F:antioxidant activity"/>
    <property type="evidence" value="ECO:0007669"/>
    <property type="project" value="InterPro"/>
</dbReference>
<keyword evidence="4" id="KW-1185">Reference proteome</keyword>
<evidence type="ECO:0000313" key="3">
    <source>
        <dbReference type="EMBL" id="GAK49614.1"/>
    </source>
</evidence>
<dbReference type="GO" id="GO:0016491">
    <property type="term" value="F:oxidoreductase activity"/>
    <property type="evidence" value="ECO:0007669"/>
    <property type="project" value="InterPro"/>
</dbReference>
<feature type="region of interest" description="Disordered" evidence="1">
    <location>
        <begin position="183"/>
        <end position="214"/>
    </location>
</feature>
<feature type="domain" description="Thioredoxin" evidence="2">
    <location>
        <begin position="43"/>
        <end position="184"/>
    </location>
</feature>
<dbReference type="InterPro" id="IPR017937">
    <property type="entry name" value="Thioredoxin_CS"/>
</dbReference>
<dbReference type="AlphaFoldDB" id="A0A0S6VXQ0"/>
<dbReference type="Pfam" id="PF00578">
    <property type="entry name" value="AhpC-TSA"/>
    <property type="match status" value="1"/>
</dbReference>
<dbReference type="InterPro" id="IPR000866">
    <property type="entry name" value="AhpC/TSA"/>
</dbReference>
<dbReference type="PROSITE" id="PS00194">
    <property type="entry name" value="THIOREDOXIN_1"/>
    <property type="match status" value="1"/>
</dbReference>
<dbReference type="PANTHER" id="PTHR42852">
    <property type="entry name" value="THIOL:DISULFIDE INTERCHANGE PROTEIN DSBE"/>
    <property type="match status" value="1"/>
</dbReference>
<feature type="compositionally biased region" description="Low complexity" evidence="1">
    <location>
        <begin position="192"/>
        <end position="208"/>
    </location>
</feature>
<dbReference type="HOGENOM" id="CLU_042529_11_0_0"/>
<dbReference type="CDD" id="cd02966">
    <property type="entry name" value="TlpA_like_family"/>
    <property type="match status" value="1"/>
</dbReference>
<evidence type="ECO:0000259" key="2">
    <source>
        <dbReference type="PROSITE" id="PS51352"/>
    </source>
</evidence>
<sequence>MRNQQNVWTFGKFLMIMLLAISMFPGKIYAGEDLYETLQILKFDEPTTAPDFKLASVDGGEKTLGDFKGKVVLLNFWATWCTYCRSERAGLQATYEAYKEKGLEVVAISIDRDNIDTVKAFVEEKKLTFPNLHDPKNEIGLQYAARAIPMTYFLNRTGKAVGVVIGPRSWESDEMKTILTQLLDEKDMSNDTSQSTSATASATPAENSAKQEPR</sequence>
<dbReference type="STRING" id="1499966.U14_00837"/>
<dbReference type="PANTHER" id="PTHR42852:SF13">
    <property type="entry name" value="PROTEIN DIPZ"/>
    <property type="match status" value="1"/>
</dbReference>
<dbReference type="Gene3D" id="3.40.30.10">
    <property type="entry name" value="Glutaredoxin"/>
    <property type="match status" value="1"/>
</dbReference>